<dbReference type="InParanoid" id="G3PQ72"/>
<evidence type="ECO:0000256" key="1">
    <source>
        <dbReference type="SAM" id="MobiDB-lite"/>
    </source>
</evidence>
<feature type="compositionally biased region" description="Low complexity" evidence="1">
    <location>
        <begin position="50"/>
        <end position="74"/>
    </location>
</feature>
<sequence length="161" mass="17904">SRKRGPCQGRFQWTTRRRRRPRRGRIRRAWKRWRRIRRVAAAAEVAAAAAADTRATATTGARGDPTARATTATALTSNPPPGSRSSPGWLYFKDALLEIDREKCPRVISDFSFSNVTSVVVAQASCKMEPSYLGHSLTNHVTYSTSGHCFIGYLYSSTVDL</sequence>
<proteinExistence type="predicted"/>
<evidence type="ECO:0000313" key="2">
    <source>
        <dbReference type="Ensembl" id="ENSGACP00000019757.1"/>
    </source>
</evidence>
<feature type="region of interest" description="Disordered" evidence="1">
    <location>
        <begin position="1"/>
        <end position="25"/>
    </location>
</feature>
<reference evidence="2" key="1">
    <citation type="submission" date="2006-01" db="EMBL/GenBank/DDBJ databases">
        <authorList>
            <person name="Lindblad-Toh K."/>
            <person name="Mauceli E."/>
            <person name="Grabherr M."/>
            <person name="Chang J.L."/>
            <person name="Lander E.S."/>
        </authorList>
    </citation>
    <scope>NUCLEOTIDE SEQUENCE [LARGE SCALE GENOMIC DNA]</scope>
</reference>
<name>G3PQ72_GASAC</name>
<dbReference type="Bgee" id="ENSGACG00000014980">
    <property type="expression patterns" value="Expressed in testis and 13 other cell types or tissues"/>
</dbReference>
<dbReference type="Ensembl" id="ENSGACT00000019795.1">
    <property type="protein sequence ID" value="ENSGACP00000019757.1"/>
    <property type="gene ID" value="ENSGACG00000014980.1"/>
</dbReference>
<organism evidence="2">
    <name type="scientific">Gasterosteus aculeatus</name>
    <name type="common">Three-spined stickleback</name>
    <dbReference type="NCBI Taxonomy" id="69293"/>
    <lineage>
        <taxon>Eukaryota</taxon>
        <taxon>Metazoa</taxon>
        <taxon>Chordata</taxon>
        <taxon>Craniata</taxon>
        <taxon>Vertebrata</taxon>
        <taxon>Euteleostomi</taxon>
        <taxon>Actinopterygii</taxon>
        <taxon>Neopterygii</taxon>
        <taxon>Teleostei</taxon>
        <taxon>Neoteleostei</taxon>
        <taxon>Acanthomorphata</taxon>
        <taxon>Eupercaria</taxon>
        <taxon>Perciformes</taxon>
        <taxon>Cottioidei</taxon>
        <taxon>Gasterosteales</taxon>
        <taxon>Gasterosteidae</taxon>
        <taxon>Gasterosteus</taxon>
    </lineage>
</organism>
<feature type="compositionally biased region" description="Basic residues" evidence="1">
    <location>
        <begin position="15"/>
        <end position="25"/>
    </location>
</feature>
<dbReference type="AlphaFoldDB" id="G3PQ72"/>
<reference evidence="2" key="2">
    <citation type="submission" date="2024-04" db="UniProtKB">
        <authorList>
            <consortium name="Ensembl"/>
        </authorList>
    </citation>
    <scope>IDENTIFICATION</scope>
</reference>
<feature type="region of interest" description="Disordered" evidence="1">
    <location>
        <begin position="50"/>
        <end position="86"/>
    </location>
</feature>
<accession>G3PQ72</accession>
<protein>
    <submittedName>
        <fullName evidence="2">Uncharacterized protein</fullName>
    </submittedName>
</protein>